<gene>
    <name evidence="1" type="ORF">CJD36_020510</name>
</gene>
<proteinExistence type="predicted"/>
<name>A0A2S7SQJ0_9BACT</name>
<accession>A0A2S7SQJ0</accession>
<dbReference type="AlphaFoldDB" id="A0A2S7SQJ0"/>
<evidence type="ECO:0000313" key="1">
    <source>
        <dbReference type="EMBL" id="PQJ09172.1"/>
    </source>
</evidence>
<organism evidence="1 2">
    <name type="scientific">Flavipsychrobacter stenotrophus</name>
    <dbReference type="NCBI Taxonomy" id="2077091"/>
    <lineage>
        <taxon>Bacteria</taxon>
        <taxon>Pseudomonadati</taxon>
        <taxon>Bacteroidota</taxon>
        <taxon>Chitinophagia</taxon>
        <taxon>Chitinophagales</taxon>
        <taxon>Chitinophagaceae</taxon>
        <taxon>Flavipsychrobacter</taxon>
    </lineage>
</organism>
<reference evidence="1 2" key="1">
    <citation type="submission" date="2018-01" db="EMBL/GenBank/DDBJ databases">
        <title>A novel member of the phylum Bacteroidetes isolated from glacier ice.</title>
        <authorList>
            <person name="Liu Q."/>
            <person name="Xin Y.-H."/>
        </authorList>
    </citation>
    <scope>NUCLEOTIDE SEQUENCE [LARGE SCALE GENOMIC DNA]</scope>
    <source>
        <strain evidence="1 2">RB1R16</strain>
    </source>
</reference>
<evidence type="ECO:0000313" key="2">
    <source>
        <dbReference type="Proteomes" id="UP000239872"/>
    </source>
</evidence>
<dbReference type="EMBL" id="PPSL01000007">
    <property type="protein sequence ID" value="PQJ09172.1"/>
    <property type="molecule type" value="Genomic_DNA"/>
</dbReference>
<dbReference type="InterPro" id="IPR019847">
    <property type="entry name" value="Gliding_motility_assoc_GldN"/>
</dbReference>
<dbReference type="Pfam" id="PF19841">
    <property type="entry name" value="GldN"/>
    <property type="match status" value="1"/>
</dbReference>
<protein>
    <submittedName>
        <fullName evidence="1">Uncharacterized protein</fullName>
    </submittedName>
</protein>
<keyword evidence="2" id="KW-1185">Reference proteome</keyword>
<dbReference type="Proteomes" id="UP000239872">
    <property type="component" value="Unassembled WGS sequence"/>
</dbReference>
<comment type="caution">
    <text evidence="1">The sequence shown here is derived from an EMBL/GenBank/DDBJ whole genome shotgun (WGS) entry which is preliminary data.</text>
</comment>
<sequence length="208" mass="23950">MPVITLAQAKQPKKLTKENTISRYIVRQVSIIDTSYTQHTFLSKLTPIDDTSLGEMLIRKVLNGKIDAYNKKEDHNLIPIDMREVRSLVAPRIDTVEVEDPVTGKIFTRVVKSDFHYETIWKYKLLEEWKYDRSTGTTDVKVTSIGLMKDGYGDDGSYHGAQVLLWLKYSDVADVLQKYYRSHPLANISTSLWTSYFTENYRDGSGTR</sequence>